<dbReference type="PANTHER" id="PTHR13389:SF0">
    <property type="entry name" value="PUMILIO HOMOLOG 3"/>
    <property type="match status" value="1"/>
</dbReference>
<evidence type="ECO:0000256" key="1">
    <source>
        <dbReference type="ARBA" id="ARBA00022737"/>
    </source>
</evidence>
<dbReference type="InterPro" id="IPR001313">
    <property type="entry name" value="Pumilio_RNA-bd_rpt"/>
</dbReference>
<dbReference type="InterPro" id="IPR012959">
    <property type="entry name" value="CPL_dom"/>
</dbReference>
<protein>
    <submittedName>
        <fullName evidence="5">Puf family RNA-binding protein</fullName>
    </submittedName>
</protein>
<dbReference type="EMBL" id="KE546991">
    <property type="protein sequence ID" value="EPY51140.1"/>
    <property type="molecule type" value="Genomic_DNA"/>
</dbReference>
<keyword evidence="1" id="KW-0677">Repeat</keyword>
<feature type="compositionally biased region" description="Acidic residues" evidence="3">
    <location>
        <begin position="52"/>
        <end position="72"/>
    </location>
</feature>
<dbReference type="InterPro" id="IPR040059">
    <property type="entry name" value="PUM3"/>
</dbReference>
<dbReference type="GO" id="GO:0003729">
    <property type="term" value="F:mRNA binding"/>
    <property type="evidence" value="ECO:0007669"/>
    <property type="project" value="TreeGrafter"/>
</dbReference>
<evidence type="ECO:0000256" key="3">
    <source>
        <dbReference type="SAM" id="MobiDB-lite"/>
    </source>
</evidence>
<keyword evidence="2" id="KW-0694">RNA-binding</keyword>
<feature type="compositionally biased region" description="Basic residues" evidence="3">
    <location>
        <begin position="104"/>
        <end position="115"/>
    </location>
</feature>
<evidence type="ECO:0000313" key="5">
    <source>
        <dbReference type="EMBL" id="EPY51140.1"/>
    </source>
</evidence>
<dbReference type="Pfam" id="PF00806">
    <property type="entry name" value="PUF"/>
    <property type="match status" value="1"/>
</dbReference>
<evidence type="ECO:0000256" key="2">
    <source>
        <dbReference type="ARBA" id="ARBA00022884"/>
    </source>
</evidence>
<dbReference type="Gene3D" id="1.25.10.10">
    <property type="entry name" value="Leucine-rich Repeat Variant"/>
    <property type="match status" value="1"/>
</dbReference>
<dbReference type="OrthoDB" id="497380at2759"/>
<dbReference type="GO" id="GO:0005730">
    <property type="term" value="C:nucleolus"/>
    <property type="evidence" value="ECO:0007669"/>
    <property type="project" value="EnsemblFungi"/>
</dbReference>
<dbReference type="eggNOG" id="KOG2050">
    <property type="taxonomic scope" value="Eukaryota"/>
</dbReference>
<dbReference type="GO" id="GO:0006417">
    <property type="term" value="P:regulation of translation"/>
    <property type="evidence" value="ECO:0007669"/>
    <property type="project" value="TreeGrafter"/>
</dbReference>
<dbReference type="PANTHER" id="PTHR13389">
    <property type="entry name" value="PUMILIO HOMOLOG 3"/>
    <property type="match status" value="1"/>
</dbReference>
<feature type="compositionally biased region" description="Basic and acidic residues" evidence="3">
    <location>
        <begin position="16"/>
        <end position="39"/>
    </location>
</feature>
<sequence>MAIGKRKAVNGLKNGSKFDNKRSKPADSVELKVKSKKQEVASPEETLSQSDSEAEEENNASSVEESENEEAEFTGFKDENEQDNEEQEEDSEESKKNSKEAHANQKKIQKDRRASKPFADVSIKAKSLWDKLRQKGTLKADERKKLVSELFDMIKSHVKQLVFKHDMSRVIQTCVKYGSKQQRESIADELSGSFVELCKSPYGKYLAVKLFKYGTPKMKEAALGELHGHVTKLIRHREAAYVVEDVFREYTNLQQQNALICEFYGPEYQVFKERTQDMHIDKILQEHPEKRASVMNNLWKTIDGSIAKGSIGFTMVHRAMLEFIQHASSNEAKDLLQATKEQIYEFVHTRDGSQVAMKLFAIANAKDRKAMLKGLRPYFVETAKDSYGHLVLVTALDCTDDTIMTGKLLQAEFENELIKISTHKFARRVLLYILVGWEDARYFSKENRNMLASLESLKAATSKKDPVVRRNELKTTVGPMLLNVITNAAGELLAESLSSQVVVDTLLSVPGDKKEAVNAVVKVFEGNPADEKHLIHQIHCSRALKTLVQNGHWNGAEQRIVKSEEELGVAGTLKDMIGEYLVEWAAGDGAFVVLAVLEALDEKERKKFLDQLKKHQKTLKKSEFRGTQKLLEML</sequence>
<accession>S9VZA6</accession>
<dbReference type="SUPFAM" id="SSF48371">
    <property type="entry name" value="ARM repeat"/>
    <property type="match status" value="1"/>
</dbReference>
<reference evidence="5 6" key="1">
    <citation type="journal article" date="2011" name="Science">
        <title>Comparative functional genomics of the fission yeasts.</title>
        <authorList>
            <person name="Rhind N."/>
            <person name="Chen Z."/>
            <person name="Yassour M."/>
            <person name="Thompson D.A."/>
            <person name="Haas B.J."/>
            <person name="Habib N."/>
            <person name="Wapinski I."/>
            <person name="Roy S."/>
            <person name="Lin M.F."/>
            <person name="Heiman D.I."/>
            <person name="Young S.K."/>
            <person name="Furuya K."/>
            <person name="Guo Y."/>
            <person name="Pidoux A."/>
            <person name="Chen H.M."/>
            <person name="Robbertse B."/>
            <person name="Goldberg J.M."/>
            <person name="Aoki K."/>
            <person name="Bayne E.H."/>
            <person name="Berlin A.M."/>
            <person name="Desjardins C.A."/>
            <person name="Dobbs E."/>
            <person name="Dukaj L."/>
            <person name="Fan L."/>
            <person name="FitzGerald M.G."/>
            <person name="French C."/>
            <person name="Gujja S."/>
            <person name="Hansen K."/>
            <person name="Keifenheim D."/>
            <person name="Levin J.Z."/>
            <person name="Mosher R.A."/>
            <person name="Mueller C.A."/>
            <person name="Pfiffner J."/>
            <person name="Priest M."/>
            <person name="Russ C."/>
            <person name="Smialowska A."/>
            <person name="Swoboda P."/>
            <person name="Sykes S.M."/>
            <person name="Vaughn M."/>
            <person name="Vengrova S."/>
            <person name="Yoder R."/>
            <person name="Zeng Q."/>
            <person name="Allshire R."/>
            <person name="Baulcombe D."/>
            <person name="Birren B.W."/>
            <person name="Brown W."/>
            <person name="Ekwall K."/>
            <person name="Kellis M."/>
            <person name="Leatherwood J."/>
            <person name="Levin H."/>
            <person name="Margalit H."/>
            <person name="Martienssen R."/>
            <person name="Nieduszynski C.A."/>
            <person name="Spatafora J.W."/>
            <person name="Friedman N."/>
            <person name="Dalgaard J.Z."/>
            <person name="Baumann P."/>
            <person name="Niki H."/>
            <person name="Regev A."/>
            <person name="Nusbaum C."/>
        </authorList>
    </citation>
    <scope>NUCLEOTIDE SEQUENCE [LARGE SCALE GENOMIC DNA]</scope>
    <source>
        <strain evidence="6">OY26 / ATCC MYA-4695 / CBS 11777 / NBRC 106824 / NRRL Y48691</strain>
    </source>
</reference>
<dbReference type="HOGENOM" id="CLU_013994_1_0_1"/>
<dbReference type="InterPro" id="IPR033133">
    <property type="entry name" value="PUM-HD"/>
</dbReference>
<organism evidence="5 6">
    <name type="scientific">Schizosaccharomyces cryophilus (strain OY26 / ATCC MYA-4695 / CBS 11777 / NBRC 106824 / NRRL Y48691)</name>
    <name type="common">Fission yeast</name>
    <dbReference type="NCBI Taxonomy" id="653667"/>
    <lineage>
        <taxon>Eukaryota</taxon>
        <taxon>Fungi</taxon>
        <taxon>Dikarya</taxon>
        <taxon>Ascomycota</taxon>
        <taxon>Taphrinomycotina</taxon>
        <taxon>Schizosaccharomycetes</taxon>
        <taxon>Schizosaccharomycetales</taxon>
        <taxon>Schizosaccharomycetaceae</taxon>
        <taxon>Schizosaccharomyces</taxon>
    </lineage>
</organism>
<name>S9VZA6_SCHCR</name>
<gene>
    <name evidence="5" type="ORF">SPOG_02317</name>
</gene>
<dbReference type="InterPro" id="IPR011989">
    <property type="entry name" value="ARM-like"/>
</dbReference>
<dbReference type="STRING" id="653667.S9VZA6"/>
<feature type="region of interest" description="Disordered" evidence="3">
    <location>
        <begin position="1"/>
        <end position="117"/>
    </location>
</feature>
<feature type="compositionally biased region" description="Acidic residues" evidence="3">
    <location>
        <begin position="80"/>
        <end position="92"/>
    </location>
</feature>
<dbReference type="SMART" id="SM00025">
    <property type="entry name" value="Pumilio"/>
    <property type="match status" value="6"/>
</dbReference>
<dbReference type="Proteomes" id="UP000015464">
    <property type="component" value="Unassembled WGS sequence"/>
</dbReference>
<feature type="domain" description="PUM-HD" evidence="4">
    <location>
        <begin position="124"/>
        <end position="501"/>
    </location>
</feature>
<evidence type="ECO:0000313" key="6">
    <source>
        <dbReference type="Proteomes" id="UP000015464"/>
    </source>
</evidence>
<proteinExistence type="predicted"/>
<dbReference type="InterPro" id="IPR016024">
    <property type="entry name" value="ARM-type_fold"/>
</dbReference>
<dbReference type="AlphaFoldDB" id="S9VZA6"/>
<dbReference type="Pfam" id="PF08144">
    <property type="entry name" value="CPL"/>
    <property type="match status" value="1"/>
</dbReference>
<dbReference type="PROSITE" id="PS50303">
    <property type="entry name" value="PUM_HD"/>
    <property type="match status" value="1"/>
</dbReference>
<dbReference type="OMA" id="YGPEFSI"/>
<evidence type="ECO:0000259" key="4">
    <source>
        <dbReference type="PROSITE" id="PS50303"/>
    </source>
</evidence>
<feature type="compositionally biased region" description="Basic and acidic residues" evidence="3">
    <location>
        <begin position="93"/>
        <end position="103"/>
    </location>
</feature>
<dbReference type="RefSeq" id="XP_013023713.1">
    <property type="nucleotide sequence ID" value="XM_013168259.1"/>
</dbReference>
<dbReference type="GeneID" id="25036641"/>
<keyword evidence="6" id="KW-1185">Reference proteome</keyword>